<evidence type="ECO:0000259" key="5">
    <source>
        <dbReference type="Pfam" id="PF01814"/>
    </source>
</evidence>
<evidence type="ECO:0000256" key="4">
    <source>
        <dbReference type="ARBA" id="ARBA00023004"/>
    </source>
</evidence>
<dbReference type="Proteomes" id="UP000198964">
    <property type="component" value="Unassembled WGS sequence"/>
</dbReference>
<dbReference type="Proteomes" id="UP000294848">
    <property type="component" value="Unassembled WGS sequence"/>
</dbReference>
<dbReference type="Pfam" id="PF01814">
    <property type="entry name" value="Hemerythrin"/>
    <property type="match status" value="1"/>
</dbReference>
<sequence>MTTTTNDNEKRLKWHKAYETGIERIDFEHKVFLELINSFCYAINNQLAAKDLSRLISEIEKYAEFHFISEENFMRRINYPDYNKHQKDHFELLEYLNLYKHKAEDFGQYARFLHQWFVNHTIHEDIKIKTFIQENNIDVDQYYYNLNISK</sequence>
<evidence type="ECO:0000313" key="8">
    <source>
        <dbReference type="Proteomes" id="UP000198964"/>
    </source>
</evidence>
<name>A0A1I2JYB0_9BACT</name>
<dbReference type="EMBL" id="FONW01000010">
    <property type="protein sequence ID" value="SFF59068.1"/>
    <property type="molecule type" value="Genomic_DNA"/>
</dbReference>
<dbReference type="InterPro" id="IPR035938">
    <property type="entry name" value="Hemerythrin-like_sf"/>
</dbReference>
<keyword evidence="3" id="KW-0479">Metal-binding</keyword>
<gene>
    <name evidence="7" type="ORF">DET52_11395</name>
    <name evidence="6" type="ORF">SAMN05216283_11037</name>
</gene>
<keyword evidence="2" id="KW-0561">Oxygen transport</keyword>
<accession>A0A1I2JYB0</accession>
<organism evidence="6 8">
    <name type="scientific">Sunxiuqinia elliptica</name>
    <dbReference type="NCBI Taxonomy" id="655355"/>
    <lineage>
        <taxon>Bacteria</taxon>
        <taxon>Pseudomonadati</taxon>
        <taxon>Bacteroidota</taxon>
        <taxon>Bacteroidia</taxon>
        <taxon>Marinilabiliales</taxon>
        <taxon>Prolixibacteraceae</taxon>
        <taxon>Sunxiuqinia</taxon>
    </lineage>
</organism>
<dbReference type="GO" id="GO:0046872">
    <property type="term" value="F:metal ion binding"/>
    <property type="evidence" value="ECO:0007669"/>
    <property type="project" value="UniProtKB-KW"/>
</dbReference>
<dbReference type="STRING" id="655355.SAMN05216283_11037"/>
<evidence type="ECO:0000313" key="9">
    <source>
        <dbReference type="Proteomes" id="UP000294848"/>
    </source>
</evidence>
<dbReference type="PROSITE" id="PS00550">
    <property type="entry name" value="HEMERYTHRINS"/>
    <property type="match status" value="1"/>
</dbReference>
<evidence type="ECO:0000256" key="1">
    <source>
        <dbReference type="ARBA" id="ARBA00010587"/>
    </source>
</evidence>
<dbReference type="OrthoDB" id="9797092at2"/>
<evidence type="ECO:0000313" key="7">
    <source>
        <dbReference type="EMBL" id="TDN95871.1"/>
    </source>
</evidence>
<keyword evidence="4" id="KW-0408">Iron</keyword>
<feature type="domain" description="Hemerythrin-like" evidence="5">
    <location>
        <begin position="20"/>
        <end position="125"/>
    </location>
</feature>
<proteinExistence type="inferred from homology"/>
<evidence type="ECO:0000256" key="3">
    <source>
        <dbReference type="ARBA" id="ARBA00022723"/>
    </source>
</evidence>
<evidence type="ECO:0000313" key="6">
    <source>
        <dbReference type="EMBL" id="SFF59068.1"/>
    </source>
</evidence>
<dbReference type="AlphaFoldDB" id="A0A1I2JYB0"/>
<dbReference type="RefSeq" id="WP_093920907.1">
    <property type="nucleotide sequence ID" value="NZ_FONW01000010.1"/>
</dbReference>
<dbReference type="SUPFAM" id="SSF47188">
    <property type="entry name" value="Hemerythrin-like"/>
    <property type="match status" value="1"/>
</dbReference>
<keyword evidence="8" id="KW-1185">Reference proteome</keyword>
<dbReference type="CDD" id="cd12107">
    <property type="entry name" value="Hemerythrin"/>
    <property type="match status" value="1"/>
</dbReference>
<dbReference type="InterPro" id="IPR012827">
    <property type="entry name" value="Hemerythrin_metal-bd"/>
</dbReference>
<dbReference type="InterPro" id="IPR050669">
    <property type="entry name" value="Hemerythrin"/>
</dbReference>
<comment type="similarity">
    <text evidence="1">Belongs to the hemerythrin family.</text>
</comment>
<dbReference type="InterPro" id="IPR016131">
    <property type="entry name" value="Haemerythrin_Fe_BS"/>
</dbReference>
<dbReference type="PANTHER" id="PTHR37164">
    <property type="entry name" value="BACTERIOHEMERYTHRIN"/>
    <property type="match status" value="1"/>
</dbReference>
<dbReference type="NCBIfam" id="TIGR02481">
    <property type="entry name" value="hemeryth_dom"/>
    <property type="match status" value="1"/>
</dbReference>
<reference evidence="7 9" key="2">
    <citation type="submission" date="2019-03" db="EMBL/GenBank/DDBJ databases">
        <title>Freshwater and sediment microbial communities from various areas in North America, analyzing microbe dynamics in response to fracking.</title>
        <authorList>
            <person name="Lamendella R."/>
        </authorList>
    </citation>
    <scope>NUCLEOTIDE SEQUENCE [LARGE SCALE GENOMIC DNA]</scope>
    <source>
        <strain evidence="7 9">114D</strain>
    </source>
</reference>
<evidence type="ECO:0000256" key="2">
    <source>
        <dbReference type="ARBA" id="ARBA00022621"/>
    </source>
</evidence>
<dbReference type="PANTHER" id="PTHR37164:SF1">
    <property type="entry name" value="BACTERIOHEMERYTHRIN"/>
    <property type="match status" value="1"/>
</dbReference>
<keyword evidence="2" id="KW-0813">Transport</keyword>
<dbReference type="GO" id="GO:0005344">
    <property type="term" value="F:oxygen carrier activity"/>
    <property type="evidence" value="ECO:0007669"/>
    <property type="project" value="UniProtKB-KW"/>
</dbReference>
<dbReference type="InterPro" id="IPR012312">
    <property type="entry name" value="Hemerythrin-like"/>
</dbReference>
<protein>
    <submittedName>
        <fullName evidence="6">Hemerythrin</fullName>
    </submittedName>
</protein>
<dbReference type="Gene3D" id="1.20.120.50">
    <property type="entry name" value="Hemerythrin-like"/>
    <property type="match status" value="1"/>
</dbReference>
<reference evidence="6 8" key="1">
    <citation type="submission" date="2016-10" db="EMBL/GenBank/DDBJ databases">
        <authorList>
            <person name="de Groot N.N."/>
        </authorList>
    </citation>
    <scope>NUCLEOTIDE SEQUENCE [LARGE SCALE GENOMIC DNA]</scope>
    <source>
        <strain evidence="6 8">CGMCC 1.9156</strain>
    </source>
</reference>
<dbReference type="EMBL" id="SNWI01000013">
    <property type="protein sequence ID" value="TDN95871.1"/>
    <property type="molecule type" value="Genomic_DNA"/>
</dbReference>